<dbReference type="AlphaFoldDB" id="A0AAV7V0U9"/>
<feature type="compositionally biased region" description="Polar residues" evidence="1">
    <location>
        <begin position="90"/>
        <end position="103"/>
    </location>
</feature>
<evidence type="ECO:0000313" key="3">
    <source>
        <dbReference type="Proteomes" id="UP001066276"/>
    </source>
</evidence>
<organism evidence="2 3">
    <name type="scientific">Pleurodeles waltl</name>
    <name type="common">Iberian ribbed newt</name>
    <dbReference type="NCBI Taxonomy" id="8319"/>
    <lineage>
        <taxon>Eukaryota</taxon>
        <taxon>Metazoa</taxon>
        <taxon>Chordata</taxon>
        <taxon>Craniata</taxon>
        <taxon>Vertebrata</taxon>
        <taxon>Euteleostomi</taxon>
        <taxon>Amphibia</taxon>
        <taxon>Batrachia</taxon>
        <taxon>Caudata</taxon>
        <taxon>Salamandroidea</taxon>
        <taxon>Salamandridae</taxon>
        <taxon>Pleurodelinae</taxon>
        <taxon>Pleurodeles</taxon>
    </lineage>
</organism>
<comment type="caution">
    <text evidence="2">The sequence shown here is derived from an EMBL/GenBank/DDBJ whole genome shotgun (WGS) entry which is preliminary data.</text>
</comment>
<name>A0AAV7V0U9_PLEWA</name>
<reference evidence="2" key="1">
    <citation type="journal article" date="2022" name="bioRxiv">
        <title>Sequencing and chromosome-scale assembly of the giantPleurodeles waltlgenome.</title>
        <authorList>
            <person name="Brown T."/>
            <person name="Elewa A."/>
            <person name="Iarovenko S."/>
            <person name="Subramanian E."/>
            <person name="Araus A.J."/>
            <person name="Petzold A."/>
            <person name="Susuki M."/>
            <person name="Suzuki K.-i.T."/>
            <person name="Hayashi T."/>
            <person name="Toyoda A."/>
            <person name="Oliveira C."/>
            <person name="Osipova E."/>
            <person name="Leigh N.D."/>
            <person name="Simon A."/>
            <person name="Yun M.H."/>
        </authorList>
    </citation>
    <scope>NUCLEOTIDE SEQUENCE</scope>
    <source>
        <strain evidence="2">20211129_DDA</strain>
        <tissue evidence="2">Liver</tissue>
    </source>
</reference>
<sequence>MGLTSFFGAGSGGATLSFCRSDARRLTGLCPYGMVHRRQVKRQGASPLSCSVTAVIFASCRVFMLPCTGPPSQIPHTVLVPSKGEGGPPQVSSGPSAVPSTGTPLGASSPRFSSCQVWRERGATTPLQAPSADQLGRAGAARAPVHGPSSVSRILCSKAASLQPDLQARSARPRHQSANTGRRGPPPAQPVPACPSPPLSVRGALCPPHPLWK</sequence>
<gene>
    <name evidence="2" type="ORF">NDU88_003481</name>
</gene>
<dbReference type="Proteomes" id="UP001066276">
    <property type="component" value="Chromosome 2_2"/>
</dbReference>
<accession>A0AAV7V0U9</accession>
<evidence type="ECO:0000313" key="2">
    <source>
        <dbReference type="EMBL" id="KAJ1194186.1"/>
    </source>
</evidence>
<feature type="region of interest" description="Disordered" evidence="1">
    <location>
        <begin position="80"/>
        <end position="111"/>
    </location>
</feature>
<proteinExistence type="predicted"/>
<dbReference type="EMBL" id="JANPWB010000004">
    <property type="protein sequence ID" value="KAJ1194186.1"/>
    <property type="molecule type" value="Genomic_DNA"/>
</dbReference>
<feature type="compositionally biased region" description="Pro residues" evidence="1">
    <location>
        <begin position="184"/>
        <end position="198"/>
    </location>
</feature>
<keyword evidence="3" id="KW-1185">Reference proteome</keyword>
<protein>
    <submittedName>
        <fullName evidence="2">Uncharacterized protein</fullName>
    </submittedName>
</protein>
<feature type="region of interest" description="Disordered" evidence="1">
    <location>
        <begin position="125"/>
        <end position="147"/>
    </location>
</feature>
<evidence type="ECO:0000256" key="1">
    <source>
        <dbReference type="SAM" id="MobiDB-lite"/>
    </source>
</evidence>
<feature type="region of interest" description="Disordered" evidence="1">
    <location>
        <begin position="164"/>
        <end position="213"/>
    </location>
</feature>